<protein>
    <recommendedName>
        <fullName evidence="2">Sulfatase N-terminal domain-containing protein</fullName>
    </recommendedName>
</protein>
<sequence>TFASFIIQLKLNSVPFMVSGLLCNFLLLIIGRIQLSVSFFSQLNSLHESLTHSKIWIKAPLIIFFFRELYGWLYQTGQNLLIEFIYDVLNVIFPFFCFWLVLGIIVKFVKRIGHPVFYKLIATILIILAIIPGVFFYKKNWTINLELNRLSSRFYTNRSRNILSSIGLDLEREQSEKAVNLKKSIKELSLESRSDLRDVFKNFSKNESNTKANDYYLNPPNIFVILSDSTYARRLSVYGHSKNTSPVLEKFAKEAVIFKNFYSTSSATFQGVASLFTGKYVGNYPTLSSETRDTLCLSFKKRNYKFL</sequence>
<name>A0A382SX55_9ZZZZ</name>
<gene>
    <name evidence="3" type="ORF">METZ01_LOCUS367016</name>
</gene>
<accession>A0A382SX55</accession>
<feature type="non-terminal residue" evidence="3">
    <location>
        <position position="1"/>
    </location>
</feature>
<dbReference type="InterPro" id="IPR000917">
    <property type="entry name" value="Sulfatase_N"/>
</dbReference>
<evidence type="ECO:0000259" key="2">
    <source>
        <dbReference type="Pfam" id="PF00884"/>
    </source>
</evidence>
<feature type="transmembrane region" description="Helical" evidence="1">
    <location>
        <begin position="14"/>
        <end position="35"/>
    </location>
</feature>
<reference evidence="3" key="1">
    <citation type="submission" date="2018-05" db="EMBL/GenBank/DDBJ databases">
        <authorList>
            <person name="Lanie J.A."/>
            <person name="Ng W.-L."/>
            <person name="Kazmierczak K.M."/>
            <person name="Andrzejewski T.M."/>
            <person name="Davidsen T.M."/>
            <person name="Wayne K.J."/>
            <person name="Tettelin H."/>
            <person name="Glass J.I."/>
            <person name="Rusch D."/>
            <person name="Podicherti R."/>
            <person name="Tsui H.-C.T."/>
            <person name="Winkler M.E."/>
        </authorList>
    </citation>
    <scope>NUCLEOTIDE SEQUENCE</scope>
</reference>
<dbReference type="PANTHER" id="PTHR43751:SF3">
    <property type="entry name" value="SULFATASE N-TERMINAL DOMAIN-CONTAINING PROTEIN"/>
    <property type="match status" value="1"/>
</dbReference>
<feature type="non-terminal residue" evidence="3">
    <location>
        <position position="307"/>
    </location>
</feature>
<feature type="domain" description="Sulfatase N-terminal" evidence="2">
    <location>
        <begin position="220"/>
        <end position="305"/>
    </location>
</feature>
<proteinExistence type="predicted"/>
<feature type="transmembrane region" description="Helical" evidence="1">
    <location>
        <begin position="85"/>
        <end position="109"/>
    </location>
</feature>
<keyword evidence="1" id="KW-0472">Membrane</keyword>
<dbReference type="InterPro" id="IPR052701">
    <property type="entry name" value="GAG_Ulvan_Degrading_Sulfatases"/>
</dbReference>
<dbReference type="InterPro" id="IPR017850">
    <property type="entry name" value="Alkaline_phosphatase_core_sf"/>
</dbReference>
<keyword evidence="1" id="KW-1133">Transmembrane helix</keyword>
<dbReference type="Pfam" id="PF00884">
    <property type="entry name" value="Sulfatase"/>
    <property type="match status" value="1"/>
</dbReference>
<evidence type="ECO:0000313" key="3">
    <source>
        <dbReference type="EMBL" id="SVD14162.1"/>
    </source>
</evidence>
<dbReference type="Gene3D" id="3.40.720.10">
    <property type="entry name" value="Alkaline Phosphatase, subunit A"/>
    <property type="match status" value="1"/>
</dbReference>
<evidence type="ECO:0000256" key="1">
    <source>
        <dbReference type="SAM" id="Phobius"/>
    </source>
</evidence>
<dbReference type="PANTHER" id="PTHR43751">
    <property type="entry name" value="SULFATASE"/>
    <property type="match status" value="1"/>
</dbReference>
<keyword evidence="1" id="KW-0812">Transmembrane</keyword>
<organism evidence="3">
    <name type="scientific">marine metagenome</name>
    <dbReference type="NCBI Taxonomy" id="408172"/>
    <lineage>
        <taxon>unclassified sequences</taxon>
        <taxon>metagenomes</taxon>
        <taxon>ecological metagenomes</taxon>
    </lineage>
</organism>
<dbReference type="EMBL" id="UINC01132076">
    <property type="protein sequence ID" value="SVD14162.1"/>
    <property type="molecule type" value="Genomic_DNA"/>
</dbReference>
<feature type="transmembrane region" description="Helical" evidence="1">
    <location>
        <begin position="116"/>
        <end position="137"/>
    </location>
</feature>
<dbReference type="AlphaFoldDB" id="A0A382SX55"/>
<dbReference type="SUPFAM" id="SSF53649">
    <property type="entry name" value="Alkaline phosphatase-like"/>
    <property type="match status" value="1"/>
</dbReference>